<sequence length="155" mass="17811">MKTAVAFFTLIAVLAGLTWYLASQQEAPQQEGNFQVYQSGDALELAIDLDSIANVNEGLVRFINQERYAEKKQEDSLGISYQVRRLEGRADCQNMQYAFVNTSYWTKRNKHVYTQMFQLQRFNWTFVPVEQGSIAETMLKIVCRLAPNAPSEKIE</sequence>
<organism evidence="2 3">
    <name type="scientific">Vogesella aquatica</name>
    <dbReference type="NCBI Taxonomy" id="2984206"/>
    <lineage>
        <taxon>Bacteria</taxon>
        <taxon>Pseudomonadati</taxon>
        <taxon>Pseudomonadota</taxon>
        <taxon>Betaproteobacteria</taxon>
        <taxon>Neisseriales</taxon>
        <taxon>Chromobacteriaceae</taxon>
        <taxon>Vogesella</taxon>
    </lineage>
</organism>
<evidence type="ECO:0000259" key="1">
    <source>
        <dbReference type="Pfam" id="PF16747"/>
    </source>
</evidence>
<accession>A0ABT5IUS9</accession>
<keyword evidence="3" id="KW-1185">Reference proteome</keyword>
<evidence type="ECO:0000313" key="2">
    <source>
        <dbReference type="EMBL" id="MDC7716030.1"/>
    </source>
</evidence>
<dbReference type="Proteomes" id="UP001219956">
    <property type="component" value="Unassembled WGS sequence"/>
</dbReference>
<name>A0ABT5IUS9_9NEIS</name>
<evidence type="ECO:0000313" key="3">
    <source>
        <dbReference type="Proteomes" id="UP001219956"/>
    </source>
</evidence>
<proteinExistence type="predicted"/>
<reference evidence="2 3" key="1">
    <citation type="submission" date="2023-01" db="EMBL/GenBank/DDBJ databases">
        <title>Novel species of the genus Vogesella isolated from rivers.</title>
        <authorList>
            <person name="Lu H."/>
        </authorList>
    </citation>
    <scope>NUCLEOTIDE SEQUENCE [LARGE SCALE GENOMIC DNA]</scope>
    <source>
        <strain evidence="2 3">DC21W</strain>
    </source>
</reference>
<feature type="domain" description="Surface-adhesin protein E-like" evidence="1">
    <location>
        <begin position="42"/>
        <end position="144"/>
    </location>
</feature>
<comment type="caution">
    <text evidence="2">The sequence shown here is derived from an EMBL/GenBank/DDBJ whole genome shotgun (WGS) entry which is preliminary data.</text>
</comment>
<dbReference type="InterPro" id="IPR031939">
    <property type="entry name" value="Adhesin_E-like"/>
</dbReference>
<gene>
    <name evidence="2" type="ORF">PQU95_02175</name>
</gene>
<dbReference type="Pfam" id="PF16747">
    <property type="entry name" value="Adhesin_E"/>
    <property type="match status" value="1"/>
</dbReference>
<protein>
    <recommendedName>
        <fullName evidence="1">Surface-adhesin protein E-like domain-containing protein</fullName>
    </recommendedName>
</protein>
<dbReference type="EMBL" id="JAQQLF010000002">
    <property type="protein sequence ID" value="MDC7716030.1"/>
    <property type="molecule type" value="Genomic_DNA"/>
</dbReference>
<dbReference type="RefSeq" id="WP_147689115.1">
    <property type="nucleotide sequence ID" value="NZ_JAQQLF010000002.1"/>
</dbReference>